<evidence type="ECO:0000256" key="9">
    <source>
        <dbReference type="ARBA" id="ARBA00048692"/>
    </source>
</evidence>
<sequence>MAFKNGYTQIYTGDGKGKTTASLGLALRAAGAGLKVYIAQFIKSGDYSEIRALARFADRITVEQFGLGRFIKGKPAPEDVAAAQKGLAAVRSALASGRYKVVIMEEGNVAALCGLFPVDAILEIMAQKPGDVELVVTGRGADARVIDRADLVTEMKAVKHYYQAGVAARTGIEK</sequence>
<dbReference type="AlphaFoldDB" id="A0A5K7YWC8"/>
<dbReference type="OrthoDB" id="9810309at2"/>
<dbReference type="GO" id="GO:0008817">
    <property type="term" value="F:corrinoid adenosyltransferase activity"/>
    <property type="evidence" value="ECO:0007669"/>
    <property type="project" value="UniProtKB-EC"/>
</dbReference>
<keyword evidence="10" id="KW-0808">Transferase</keyword>
<organism evidence="10 11">
    <name type="scientific">Desulfosarcina alkanivorans</name>
    <dbReference type="NCBI Taxonomy" id="571177"/>
    <lineage>
        <taxon>Bacteria</taxon>
        <taxon>Pseudomonadati</taxon>
        <taxon>Thermodesulfobacteriota</taxon>
        <taxon>Desulfobacteria</taxon>
        <taxon>Desulfobacterales</taxon>
        <taxon>Desulfosarcinaceae</taxon>
        <taxon>Desulfosarcina</taxon>
    </lineage>
</organism>
<dbReference type="EC" id="2.5.1.17" evidence="3"/>
<evidence type="ECO:0000256" key="7">
    <source>
        <dbReference type="ARBA" id="ARBA00033354"/>
    </source>
</evidence>
<dbReference type="Proteomes" id="UP000427906">
    <property type="component" value="Chromosome"/>
</dbReference>
<comment type="catalytic activity">
    <reaction evidence="9">
        <text>2 cob(II)alamin + reduced [electron-transfer flavoprotein] + 2 ATP = 2 adenosylcob(III)alamin + 2 triphosphate + oxidized [electron-transfer flavoprotein] + 3 H(+)</text>
        <dbReference type="Rhea" id="RHEA:28671"/>
        <dbReference type="Rhea" id="RHEA-COMP:10685"/>
        <dbReference type="Rhea" id="RHEA-COMP:10686"/>
        <dbReference type="ChEBI" id="CHEBI:15378"/>
        <dbReference type="ChEBI" id="CHEBI:16304"/>
        <dbReference type="ChEBI" id="CHEBI:18036"/>
        <dbReference type="ChEBI" id="CHEBI:18408"/>
        <dbReference type="ChEBI" id="CHEBI:30616"/>
        <dbReference type="ChEBI" id="CHEBI:57692"/>
        <dbReference type="ChEBI" id="CHEBI:58307"/>
        <dbReference type="EC" id="2.5.1.17"/>
    </reaction>
</comment>
<dbReference type="EMBL" id="AP021874">
    <property type="protein sequence ID" value="BBO72293.1"/>
    <property type="molecule type" value="Genomic_DNA"/>
</dbReference>
<evidence type="ECO:0000313" key="10">
    <source>
        <dbReference type="EMBL" id="BBO72293.1"/>
    </source>
</evidence>
<comment type="catalytic activity">
    <reaction evidence="8">
        <text>2 cob(II)yrinate a,c diamide + reduced [electron-transfer flavoprotein] + 2 ATP = 2 adenosylcob(III)yrinate a,c-diamide + 2 triphosphate + oxidized [electron-transfer flavoprotein] + 3 H(+)</text>
        <dbReference type="Rhea" id="RHEA:11528"/>
        <dbReference type="Rhea" id="RHEA-COMP:10685"/>
        <dbReference type="Rhea" id="RHEA-COMP:10686"/>
        <dbReference type="ChEBI" id="CHEBI:15378"/>
        <dbReference type="ChEBI" id="CHEBI:18036"/>
        <dbReference type="ChEBI" id="CHEBI:30616"/>
        <dbReference type="ChEBI" id="CHEBI:57692"/>
        <dbReference type="ChEBI" id="CHEBI:58307"/>
        <dbReference type="ChEBI" id="CHEBI:58503"/>
        <dbReference type="ChEBI" id="CHEBI:58537"/>
        <dbReference type="EC" id="2.5.1.17"/>
    </reaction>
</comment>
<dbReference type="PANTHER" id="PTHR46638:SF1">
    <property type="entry name" value="CORRINOID ADENOSYLTRANSFERASE"/>
    <property type="match status" value="1"/>
</dbReference>
<dbReference type="KEGG" id="dalk:DSCA_62230"/>
<evidence type="ECO:0000256" key="2">
    <source>
        <dbReference type="ARBA" id="ARBA00007487"/>
    </source>
</evidence>
<evidence type="ECO:0000256" key="8">
    <source>
        <dbReference type="ARBA" id="ARBA00048555"/>
    </source>
</evidence>
<gene>
    <name evidence="10" type="primary">cobO_2</name>
    <name evidence="10" type="ORF">DSCA_62230</name>
</gene>
<evidence type="ECO:0000256" key="1">
    <source>
        <dbReference type="ARBA" id="ARBA00005121"/>
    </source>
</evidence>
<dbReference type="Pfam" id="PF02572">
    <property type="entry name" value="CobA_CobO_BtuR"/>
    <property type="match status" value="1"/>
</dbReference>
<evidence type="ECO:0000256" key="3">
    <source>
        <dbReference type="ARBA" id="ARBA00012454"/>
    </source>
</evidence>
<dbReference type="GO" id="GO:0009236">
    <property type="term" value="P:cobalamin biosynthetic process"/>
    <property type="evidence" value="ECO:0007669"/>
    <property type="project" value="UniProtKB-UniPathway"/>
</dbReference>
<name>A0A5K7YWC8_9BACT</name>
<comment type="similarity">
    <text evidence="2">Belongs to the Cob(I)alamin adenosyltransferase family.</text>
</comment>
<evidence type="ECO:0000256" key="6">
    <source>
        <dbReference type="ARBA" id="ARBA00033334"/>
    </source>
</evidence>
<dbReference type="PANTHER" id="PTHR46638">
    <property type="entry name" value="CORRINOID ADENOSYLTRANSFERASE"/>
    <property type="match status" value="1"/>
</dbReference>
<dbReference type="Gene3D" id="3.40.50.300">
    <property type="entry name" value="P-loop containing nucleotide triphosphate hydrolases"/>
    <property type="match status" value="1"/>
</dbReference>
<reference evidence="10 11" key="1">
    <citation type="submission" date="2019-11" db="EMBL/GenBank/DDBJ databases">
        <title>Comparative genomics of hydrocarbon-degrading Desulfosarcina strains.</title>
        <authorList>
            <person name="Watanabe M."/>
            <person name="Kojima H."/>
            <person name="Fukui M."/>
        </authorList>
    </citation>
    <scope>NUCLEOTIDE SEQUENCE [LARGE SCALE GENOMIC DNA]</scope>
    <source>
        <strain evidence="10 11">PL12</strain>
    </source>
</reference>
<dbReference type="SUPFAM" id="SSF52540">
    <property type="entry name" value="P-loop containing nucleoside triphosphate hydrolases"/>
    <property type="match status" value="1"/>
</dbReference>
<protein>
    <recommendedName>
        <fullName evidence="3">corrinoid adenosyltransferase</fullName>
        <ecNumber evidence="3">2.5.1.17</ecNumber>
    </recommendedName>
    <alternativeName>
        <fullName evidence="5">Cob(II)alamin adenosyltransferase</fullName>
    </alternativeName>
    <alternativeName>
        <fullName evidence="7">Cob(II)yrinic acid a,c-diamide adenosyltransferase</fullName>
    </alternativeName>
    <alternativeName>
        <fullName evidence="6">Cobinamide/cobalamin adenosyltransferase</fullName>
    </alternativeName>
</protein>
<dbReference type="GO" id="GO:0005524">
    <property type="term" value="F:ATP binding"/>
    <property type="evidence" value="ECO:0007669"/>
    <property type="project" value="InterPro"/>
</dbReference>
<dbReference type="PIRSF" id="PIRSF015617">
    <property type="entry name" value="Adensltrnsf_CobA"/>
    <property type="match status" value="1"/>
</dbReference>
<evidence type="ECO:0000313" key="11">
    <source>
        <dbReference type="Proteomes" id="UP000427906"/>
    </source>
</evidence>
<dbReference type="UniPathway" id="UPA00148">
    <property type="reaction ID" value="UER00233"/>
</dbReference>
<accession>A0A5K7YWC8</accession>
<evidence type="ECO:0000256" key="4">
    <source>
        <dbReference type="ARBA" id="ARBA00024929"/>
    </source>
</evidence>
<dbReference type="InterPro" id="IPR027417">
    <property type="entry name" value="P-loop_NTPase"/>
</dbReference>
<evidence type="ECO:0000256" key="5">
    <source>
        <dbReference type="ARBA" id="ARBA00031529"/>
    </source>
</evidence>
<comment type="pathway">
    <text evidence="1">Cofactor biosynthesis; adenosylcobalamin biosynthesis; adenosylcobalamin from cob(II)yrinate a,c-diamide: step 2/7.</text>
</comment>
<keyword evidence="11" id="KW-1185">Reference proteome</keyword>
<dbReference type="RefSeq" id="WP_155320011.1">
    <property type="nucleotide sequence ID" value="NZ_AP021874.1"/>
</dbReference>
<comment type="function">
    <text evidence="4">Required for both de novo synthesis of the corrin ring for the assimilation of exogenous corrinoids. Participates in the adenosylation of a variety of incomplete and complete corrinoids.</text>
</comment>
<dbReference type="CDD" id="cd00561">
    <property type="entry name" value="CobA_ACA"/>
    <property type="match status" value="1"/>
</dbReference>
<proteinExistence type="inferred from homology"/>
<dbReference type="InterPro" id="IPR003724">
    <property type="entry name" value="CblAdoTrfase_CobA"/>
</dbReference>